<sequence length="626" mass="70290">MGRDTRVPGFWLPGTPGCPATSRKTKERTTLRSDRSASGVLTSQKMSRDLRIEQYTLSFHGRVLIEVSEKLVFCCLDAQKRAEDGVAKVELNYGQRYGLLGANGSGKSTFLRSLAERDIAFPMHLDVFLVNEEAAAGEKSALDYILESARAKFLAVEEEFERLLTEKEESEKDSEEGLSDALMEELMERMNELEGEISEAKAVAVLRGLGFSDSRMKTPTKEMSGGWRMRVALGCALFLQPTVLLLDEPTNHLDLEAVVWLETYLSQYRRILVVNSHSQDFLNHVCTNIIDLTPSRQLVYYGGNYDVYVRTKHELEVNQMKAYAKQQDEITHIKKFISSAGTYANLVRQAKSKQKIIDKMEAAGLVEKVEQPKTVSFKFENVRKLPPPIISFNDVSFSYDGKSENTLYESLSFGIDMDSRIALLGKNGAGKSTLLNLIMGNLIPTTGNISKNSGLKLAKYCQHSADQLPYDKSPLDYIQDKFKALYPERDVQQWRSHLGRFGLSGAHQTNEIRMLSDGLKSRVVFAELALENPHIILLDEPTNHLDVASIDALAKACNSWTGGIVLISHDFRLIEQVCLPDVGELWEVKHKKIVKLDITIQQYKESLKAKSAASLEKTKLGTKKFE</sequence>
<name>A0ACB7CC05_9ASCO</name>
<gene>
    <name evidence="1" type="ORF">PORY_002183</name>
</gene>
<organism evidence="1 2">
    <name type="scientific">Pneumocystis oryctolagi</name>
    <dbReference type="NCBI Taxonomy" id="42067"/>
    <lineage>
        <taxon>Eukaryota</taxon>
        <taxon>Fungi</taxon>
        <taxon>Dikarya</taxon>
        <taxon>Ascomycota</taxon>
        <taxon>Taphrinomycotina</taxon>
        <taxon>Pneumocystomycetes</taxon>
        <taxon>Pneumocystaceae</taxon>
        <taxon>Pneumocystis</taxon>
    </lineage>
</organism>
<dbReference type="EMBL" id="JABTEG010000008">
    <property type="protein sequence ID" value="KAG4304473.1"/>
    <property type="molecule type" value="Genomic_DNA"/>
</dbReference>
<keyword evidence="2" id="KW-1185">Reference proteome</keyword>
<protein>
    <submittedName>
        <fullName evidence="1">Uncharacterized protein</fullName>
    </submittedName>
</protein>
<comment type="caution">
    <text evidence="1">The sequence shown here is derived from an EMBL/GenBank/DDBJ whole genome shotgun (WGS) entry which is preliminary data.</text>
</comment>
<accession>A0ACB7CC05</accession>
<reference evidence="1 2" key="1">
    <citation type="journal article" date="2021" name="Commun. Biol.">
        <title>Genomic insights into the host specific adaptation of the Pneumocystis genus.</title>
        <authorList>
            <person name="Cisse O.H."/>
            <person name="Ma L."/>
            <person name="Dekker J.P."/>
            <person name="Khil P.P."/>
            <person name="Youn J.-H."/>
            <person name="Brenchley J.M."/>
            <person name="Blair R."/>
            <person name="Pahar B."/>
            <person name="Chabe M."/>
            <person name="Van Rompay K.K.A."/>
            <person name="Keesler R."/>
            <person name="Sukura A."/>
            <person name="Hirsch V."/>
            <person name="Kutty G."/>
            <person name="Liu Y."/>
            <person name="Peng L."/>
            <person name="Chen J."/>
            <person name="Song J."/>
            <person name="Weissenbacher-Lang C."/>
            <person name="Xu J."/>
            <person name="Upham N.S."/>
            <person name="Stajich J.E."/>
            <person name="Cuomo C.A."/>
            <person name="Cushion M.T."/>
            <person name="Kovacs J.A."/>
        </authorList>
    </citation>
    <scope>NUCLEOTIDE SEQUENCE [LARGE SCALE GENOMIC DNA]</scope>
    <source>
        <strain evidence="1 2">RABM</strain>
    </source>
</reference>
<dbReference type="Proteomes" id="UP000768646">
    <property type="component" value="Unassembled WGS sequence"/>
</dbReference>
<proteinExistence type="predicted"/>
<evidence type="ECO:0000313" key="2">
    <source>
        <dbReference type="Proteomes" id="UP000768646"/>
    </source>
</evidence>
<evidence type="ECO:0000313" key="1">
    <source>
        <dbReference type="EMBL" id="KAG4304473.1"/>
    </source>
</evidence>